<keyword evidence="1" id="KW-1133">Transmembrane helix</keyword>
<dbReference type="AlphaFoldDB" id="A0A7W8J407"/>
<evidence type="ECO:0000313" key="3">
    <source>
        <dbReference type="Proteomes" id="UP000569092"/>
    </source>
</evidence>
<feature type="transmembrane region" description="Helical" evidence="1">
    <location>
        <begin position="20"/>
        <end position="47"/>
    </location>
</feature>
<name>A0A7W8J407_9BACT</name>
<proteinExistence type="predicted"/>
<keyword evidence="1" id="KW-0472">Membrane</keyword>
<accession>A0A7W8J407</accession>
<reference evidence="2 3" key="1">
    <citation type="submission" date="2020-08" db="EMBL/GenBank/DDBJ databases">
        <title>Genomic Encyclopedia of Type Strains, Phase IV (KMG-V): Genome sequencing to study the core and pangenomes of soil and plant-associated prokaryotes.</title>
        <authorList>
            <person name="Whitman W."/>
        </authorList>
    </citation>
    <scope>NUCLEOTIDE SEQUENCE [LARGE SCALE GENOMIC DNA]</scope>
    <source>
        <strain evidence="2 3">M8US30</strain>
    </source>
</reference>
<organism evidence="2 3">
    <name type="scientific">Tunturiibacter lichenicola</name>
    <dbReference type="NCBI Taxonomy" id="2051959"/>
    <lineage>
        <taxon>Bacteria</taxon>
        <taxon>Pseudomonadati</taxon>
        <taxon>Acidobacteriota</taxon>
        <taxon>Terriglobia</taxon>
        <taxon>Terriglobales</taxon>
        <taxon>Acidobacteriaceae</taxon>
        <taxon>Tunturiibacter</taxon>
    </lineage>
</organism>
<sequence>MTLLNAPEFDNRRETRNRNLLIASGVLIALLVVSGMGGFLLGHGWFFSNLPAEHKVSNFFSALEAQDYGKAFAIYTNDPDWEQHPERHVDYPLKRFTEDWTTASPVGGPIRSHHVDISKTDGTGAFGSGIIVAVRVNGDHKIFMWYERKDGTLTEPAPHELQYD</sequence>
<keyword evidence="1" id="KW-0812">Transmembrane</keyword>
<gene>
    <name evidence="2" type="ORF">HDF10_000143</name>
</gene>
<dbReference type="EMBL" id="JACHDZ010000001">
    <property type="protein sequence ID" value="MBB5342193.1"/>
    <property type="molecule type" value="Genomic_DNA"/>
</dbReference>
<evidence type="ECO:0000313" key="2">
    <source>
        <dbReference type="EMBL" id="MBB5342193.1"/>
    </source>
</evidence>
<evidence type="ECO:0000256" key="1">
    <source>
        <dbReference type="SAM" id="Phobius"/>
    </source>
</evidence>
<comment type="caution">
    <text evidence="2">The sequence shown here is derived from an EMBL/GenBank/DDBJ whole genome shotgun (WGS) entry which is preliminary data.</text>
</comment>
<dbReference type="Proteomes" id="UP000569092">
    <property type="component" value="Unassembled WGS sequence"/>
</dbReference>
<protein>
    <submittedName>
        <fullName evidence="2">Uncharacterized protein</fullName>
    </submittedName>
</protein>